<accession>A0AAV9XY55</accession>
<keyword evidence="1" id="KW-1133">Transmembrane helix</keyword>
<dbReference type="Proteomes" id="UP001311799">
    <property type="component" value="Unassembled WGS sequence"/>
</dbReference>
<name>A0AAV9XY55_9CRYT</name>
<comment type="caution">
    <text evidence="2">The sequence shown here is derived from an EMBL/GenBank/DDBJ whole genome shotgun (WGS) entry which is preliminary data.</text>
</comment>
<keyword evidence="1" id="KW-0812">Transmembrane</keyword>
<keyword evidence="1" id="KW-0472">Membrane</keyword>
<proteinExistence type="predicted"/>
<keyword evidence="3" id="KW-1185">Reference proteome</keyword>
<dbReference type="AlphaFoldDB" id="A0AAV9XY55"/>
<evidence type="ECO:0000256" key="1">
    <source>
        <dbReference type="SAM" id="Phobius"/>
    </source>
</evidence>
<gene>
    <name evidence="2" type="ORF">RS030_243565</name>
</gene>
<reference evidence="2 3" key="1">
    <citation type="submission" date="2023-10" db="EMBL/GenBank/DDBJ databases">
        <title>Comparative genomics analysis reveals potential genetic determinants of host preference in Cryptosporidium xiaoi.</title>
        <authorList>
            <person name="Xiao L."/>
            <person name="Li J."/>
        </authorList>
    </citation>
    <scope>NUCLEOTIDE SEQUENCE [LARGE SCALE GENOMIC DNA]</scope>
    <source>
        <strain evidence="2 3">52996</strain>
    </source>
</reference>
<dbReference type="EMBL" id="JAWDEY010000016">
    <property type="protein sequence ID" value="KAK6589039.1"/>
    <property type="molecule type" value="Genomic_DNA"/>
</dbReference>
<evidence type="ECO:0000313" key="2">
    <source>
        <dbReference type="EMBL" id="KAK6589039.1"/>
    </source>
</evidence>
<protein>
    <submittedName>
        <fullName evidence="2">Uncharacterized protein</fullName>
    </submittedName>
</protein>
<evidence type="ECO:0000313" key="3">
    <source>
        <dbReference type="Proteomes" id="UP001311799"/>
    </source>
</evidence>
<sequence length="221" mass="25345">MFLLNPVRITIIILFFLLRAIYSFIKRLFGYNTVDTAIEVKNVKKVPKHIVIAFRGTEASENGILLLVYRSCLLFKLLNIDYVTIFEPNGIVESKLTVFLNNRDELPKNLRFLSKKDSSQDFFEKIQDIVNKKCTNNEGTIFYKELYGVLNSGGDWPTADCILFLRNMPFDIPINGFDSIAIILRRLREYLASNTPKIFKVASTGPWGDMPLVLAQHSEIL</sequence>
<feature type="transmembrane region" description="Helical" evidence="1">
    <location>
        <begin position="6"/>
        <end position="25"/>
    </location>
</feature>
<organism evidence="2 3">
    <name type="scientific">Cryptosporidium xiaoi</name>
    <dbReference type="NCBI Taxonomy" id="659607"/>
    <lineage>
        <taxon>Eukaryota</taxon>
        <taxon>Sar</taxon>
        <taxon>Alveolata</taxon>
        <taxon>Apicomplexa</taxon>
        <taxon>Conoidasida</taxon>
        <taxon>Coccidia</taxon>
        <taxon>Eucoccidiorida</taxon>
        <taxon>Eimeriorina</taxon>
        <taxon>Cryptosporidiidae</taxon>
        <taxon>Cryptosporidium</taxon>
    </lineage>
</organism>